<evidence type="ECO:0000313" key="3">
    <source>
        <dbReference type="Proteomes" id="UP000198512"/>
    </source>
</evidence>
<feature type="non-terminal residue" evidence="2">
    <location>
        <position position="1"/>
    </location>
</feature>
<comment type="caution">
    <text evidence="2">The sequence shown here is derived from an EMBL/GenBank/DDBJ whole genome shotgun (WGS) entry which is preliminary data.</text>
</comment>
<dbReference type="Pfam" id="PF13332">
    <property type="entry name" value="Fil_haemagg_2"/>
    <property type="match status" value="2"/>
</dbReference>
<evidence type="ECO:0000313" key="2">
    <source>
        <dbReference type="EMBL" id="SER49298.1"/>
    </source>
</evidence>
<dbReference type="EMBL" id="FOFP01000040">
    <property type="protein sequence ID" value="SER49298.1"/>
    <property type="molecule type" value="Genomic_DNA"/>
</dbReference>
<reference evidence="2 3" key="1">
    <citation type="submission" date="2016-10" db="EMBL/GenBank/DDBJ databases">
        <authorList>
            <person name="Varghese N."/>
            <person name="Submissions S."/>
        </authorList>
    </citation>
    <scope>NUCLEOTIDE SEQUENCE [LARGE SCALE GENOMIC DNA]</scope>
    <source>
        <strain evidence="2 3">CIP 109853</strain>
    </source>
</reference>
<name>A0ABY1BRZ3_9PSED</name>
<feature type="compositionally biased region" description="Low complexity" evidence="1">
    <location>
        <begin position="197"/>
        <end position="215"/>
    </location>
</feature>
<proteinExistence type="predicted"/>
<accession>A0ABY1BRZ3</accession>
<gene>
    <name evidence="2" type="ORF">SAMN05216600_1408</name>
</gene>
<evidence type="ECO:0000256" key="1">
    <source>
        <dbReference type="SAM" id="MobiDB-lite"/>
    </source>
</evidence>
<protein>
    <submittedName>
        <fullName evidence="2">Filamentous hemagglutinin</fullName>
    </submittedName>
</protein>
<keyword evidence="3" id="KW-1185">Reference proteome</keyword>
<dbReference type="InterPro" id="IPR025157">
    <property type="entry name" value="Hemagglutinin_rpt"/>
</dbReference>
<organism evidence="2 3">
    <name type="scientific">Pseudomonas cuatrocienegasensis</name>
    <dbReference type="NCBI Taxonomy" id="543360"/>
    <lineage>
        <taxon>Bacteria</taxon>
        <taxon>Pseudomonadati</taxon>
        <taxon>Pseudomonadota</taxon>
        <taxon>Gammaproteobacteria</taxon>
        <taxon>Pseudomonadales</taxon>
        <taxon>Pseudomonadaceae</taxon>
        <taxon>Pseudomonas</taxon>
    </lineage>
</organism>
<sequence>RDLSAIASQLDARRDLAMEAGGDVLLASAANEDHFYSRSKKVTRSTDKVVQQSTTVQAGRDISIAANEDLTLVASQVKAGNNVSLDAEQDINILSAKDESASFYFKKKKGSFGRSSSKQKEKYDSTNIASVVEAGNDLTLNASKPADGGMSIDGGRDVTIIGSQLQAGGDLLVGATGDVAVLSGVEEHGSYSKKTKSGFLGLSKSGKSQLKTTAS</sequence>
<dbReference type="Proteomes" id="UP000198512">
    <property type="component" value="Unassembled WGS sequence"/>
</dbReference>
<feature type="region of interest" description="Disordered" evidence="1">
    <location>
        <begin position="187"/>
        <end position="215"/>
    </location>
</feature>